<proteinExistence type="predicted"/>
<accession>A0AA88S9Y0</accession>
<comment type="caution">
    <text evidence="1">The sequence shown here is derived from an EMBL/GenBank/DDBJ whole genome shotgun (WGS) entry which is preliminary data.</text>
</comment>
<sequence>MLGGTTPFLTNPLSSREIIKSTGEEEEYSSQAAYCCSVHVDSSQTEALLRMKNIRPYENVSLWEFQSALFGPTLISRKPSPCPVRHTVGHAYVVPGPIERVEWE</sequence>
<name>A0AA88S9Y0_9ASTE</name>
<dbReference type="AlphaFoldDB" id="A0AA88S9Y0"/>
<evidence type="ECO:0000313" key="1">
    <source>
        <dbReference type="EMBL" id="KAK2985015.1"/>
    </source>
</evidence>
<gene>
    <name evidence="1" type="ORF">RJ640_015610</name>
</gene>
<keyword evidence="2" id="KW-1185">Reference proteome</keyword>
<dbReference type="EMBL" id="JAVXUO010001196">
    <property type="protein sequence ID" value="KAK2985015.1"/>
    <property type="molecule type" value="Genomic_DNA"/>
</dbReference>
<dbReference type="Proteomes" id="UP001187471">
    <property type="component" value="Unassembled WGS sequence"/>
</dbReference>
<reference evidence="1" key="1">
    <citation type="submission" date="2022-12" db="EMBL/GenBank/DDBJ databases">
        <title>Draft genome assemblies for two species of Escallonia (Escalloniales).</title>
        <authorList>
            <person name="Chanderbali A."/>
            <person name="Dervinis C."/>
            <person name="Anghel I."/>
            <person name="Soltis D."/>
            <person name="Soltis P."/>
            <person name="Zapata F."/>
        </authorList>
    </citation>
    <scope>NUCLEOTIDE SEQUENCE</scope>
    <source>
        <strain evidence="1">UCBG92.1500</strain>
        <tissue evidence="1">Leaf</tissue>
    </source>
</reference>
<organism evidence="1 2">
    <name type="scientific">Escallonia rubra</name>
    <dbReference type="NCBI Taxonomy" id="112253"/>
    <lineage>
        <taxon>Eukaryota</taxon>
        <taxon>Viridiplantae</taxon>
        <taxon>Streptophyta</taxon>
        <taxon>Embryophyta</taxon>
        <taxon>Tracheophyta</taxon>
        <taxon>Spermatophyta</taxon>
        <taxon>Magnoliopsida</taxon>
        <taxon>eudicotyledons</taxon>
        <taxon>Gunneridae</taxon>
        <taxon>Pentapetalae</taxon>
        <taxon>asterids</taxon>
        <taxon>campanulids</taxon>
        <taxon>Escalloniales</taxon>
        <taxon>Escalloniaceae</taxon>
        <taxon>Escallonia</taxon>
    </lineage>
</organism>
<evidence type="ECO:0000313" key="2">
    <source>
        <dbReference type="Proteomes" id="UP001187471"/>
    </source>
</evidence>
<protein>
    <submittedName>
        <fullName evidence="1">Uncharacterized protein</fullName>
    </submittedName>
</protein>